<evidence type="ECO:0000256" key="5">
    <source>
        <dbReference type="ARBA" id="ARBA00033748"/>
    </source>
</evidence>
<evidence type="ECO:0000313" key="8">
    <source>
        <dbReference type="Proteomes" id="UP001500449"/>
    </source>
</evidence>
<evidence type="ECO:0000259" key="6">
    <source>
        <dbReference type="Pfam" id="PF00296"/>
    </source>
</evidence>
<name>A0ABN2N6H1_9PSEU</name>
<dbReference type="NCBIfam" id="TIGR03860">
    <property type="entry name" value="FMN_nitrolo"/>
    <property type="match status" value="1"/>
</dbReference>
<reference evidence="7 8" key="1">
    <citation type="journal article" date="2019" name="Int. J. Syst. Evol. Microbiol.">
        <title>The Global Catalogue of Microorganisms (GCM) 10K type strain sequencing project: providing services to taxonomists for standard genome sequencing and annotation.</title>
        <authorList>
            <consortium name="The Broad Institute Genomics Platform"/>
            <consortium name="The Broad Institute Genome Sequencing Center for Infectious Disease"/>
            <person name="Wu L."/>
            <person name="Ma J."/>
        </authorList>
    </citation>
    <scope>NUCLEOTIDE SEQUENCE [LARGE SCALE GENOMIC DNA]</scope>
    <source>
        <strain evidence="7 8">JCM 16009</strain>
    </source>
</reference>
<proteinExistence type="inferred from homology"/>
<keyword evidence="8" id="KW-1185">Reference proteome</keyword>
<keyword evidence="1" id="KW-0285">Flavoprotein</keyword>
<dbReference type="EMBL" id="BAAAQK010000012">
    <property type="protein sequence ID" value="GAA1855158.1"/>
    <property type="molecule type" value="Genomic_DNA"/>
</dbReference>
<comment type="similarity">
    <text evidence="5">Belongs to the NtaA/SnaA/DszA monooxygenase family.</text>
</comment>
<dbReference type="InterPro" id="IPR036661">
    <property type="entry name" value="Luciferase-like_sf"/>
</dbReference>
<sequence length="435" mass="48739">MFRLGWFLGNGFGMQPWYGDWAGRSMTHWTQPDLYVDLTTSLERAGFDLLFIEDTSMVEDTYGGSAETTLKYGLMAPKNDPVPLVPLLAAATEHIGIAVTMSTIQYPPYLAARSMVTLDHLTKGRAGVNVVTSVTHRVAQNFGFDKHFDHAERYAMAEEWMDVVSALWESWEPDALVHDQVEPRYADHTKVHPIDFTGKYFRCRGPLNTIPGPQRRPVVAQAGNSTPGRELAARNADTMLALAKSPAEMKALREDMDERLLRHGRAPSDLKILFMAVPFLGDTDRDAQERFDRHHAAKRDPDRIEQRLWYLSYVSGGVVDYKRYDLDGPVPQEVGNGETTTAKAWLENSRDLTLRDLAEGPGNYGMEFVGSAETMAGEMAEVMEEAGGDGFLLFPDVTRRSIMEVCDGLAPALRRRGAIRDGYAHKTFRENLLSF</sequence>
<accession>A0ABN2N6H1</accession>
<keyword evidence="2" id="KW-0288">FMN</keyword>
<evidence type="ECO:0000256" key="4">
    <source>
        <dbReference type="ARBA" id="ARBA00023033"/>
    </source>
</evidence>
<dbReference type="SUPFAM" id="SSF51679">
    <property type="entry name" value="Bacterial luciferase-like"/>
    <property type="match status" value="1"/>
</dbReference>
<dbReference type="Pfam" id="PF00296">
    <property type="entry name" value="Bac_luciferase"/>
    <property type="match status" value="1"/>
</dbReference>
<dbReference type="InterPro" id="IPR016215">
    <property type="entry name" value="NTA_MOA"/>
</dbReference>
<keyword evidence="3" id="KW-0560">Oxidoreductase</keyword>
<dbReference type="InterPro" id="IPR051260">
    <property type="entry name" value="Diverse_substr_monoxygenases"/>
</dbReference>
<protein>
    <submittedName>
        <fullName evidence="7">NtaA/DmoA family FMN-dependent monooxygenase</fullName>
    </submittedName>
</protein>
<dbReference type="GO" id="GO:0004497">
    <property type="term" value="F:monooxygenase activity"/>
    <property type="evidence" value="ECO:0007669"/>
    <property type="project" value="UniProtKB-KW"/>
</dbReference>
<organism evidence="7 8">
    <name type="scientific">Pseudonocardia ailaonensis</name>
    <dbReference type="NCBI Taxonomy" id="367279"/>
    <lineage>
        <taxon>Bacteria</taxon>
        <taxon>Bacillati</taxon>
        <taxon>Actinomycetota</taxon>
        <taxon>Actinomycetes</taxon>
        <taxon>Pseudonocardiales</taxon>
        <taxon>Pseudonocardiaceae</taxon>
        <taxon>Pseudonocardia</taxon>
    </lineage>
</organism>
<dbReference type="Gene3D" id="3.20.20.30">
    <property type="entry name" value="Luciferase-like domain"/>
    <property type="match status" value="1"/>
</dbReference>
<dbReference type="PANTHER" id="PTHR30011:SF16">
    <property type="entry name" value="C2H2 FINGER DOMAIN TRANSCRIPTION FACTOR (EUROFUNG)-RELATED"/>
    <property type="match status" value="1"/>
</dbReference>
<comment type="caution">
    <text evidence="7">The sequence shown here is derived from an EMBL/GenBank/DDBJ whole genome shotgun (WGS) entry which is preliminary data.</text>
</comment>
<evidence type="ECO:0000256" key="3">
    <source>
        <dbReference type="ARBA" id="ARBA00023002"/>
    </source>
</evidence>
<dbReference type="InterPro" id="IPR011251">
    <property type="entry name" value="Luciferase-like_dom"/>
</dbReference>
<evidence type="ECO:0000256" key="2">
    <source>
        <dbReference type="ARBA" id="ARBA00022643"/>
    </source>
</evidence>
<evidence type="ECO:0000313" key="7">
    <source>
        <dbReference type="EMBL" id="GAA1855158.1"/>
    </source>
</evidence>
<dbReference type="Proteomes" id="UP001500449">
    <property type="component" value="Unassembled WGS sequence"/>
</dbReference>
<dbReference type="PANTHER" id="PTHR30011">
    <property type="entry name" value="ALKANESULFONATE MONOOXYGENASE-RELATED"/>
    <property type="match status" value="1"/>
</dbReference>
<gene>
    <name evidence="7" type="ORF">GCM10009836_39000</name>
</gene>
<feature type="domain" description="Luciferase-like" evidence="6">
    <location>
        <begin position="30"/>
        <end position="389"/>
    </location>
</feature>
<dbReference type="RefSeq" id="WP_344418769.1">
    <property type="nucleotide sequence ID" value="NZ_BAAAQK010000012.1"/>
</dbReference>
<dbReference type="PIRSF" id="PIRSF000337">
    <property type="entry name" value="NTA_MOA"/>
    <property type="match status" value="1"/>
</dbReference>
<keyword evidence="4 7" id="KW-0503">Monooxygenase</keyword>
<evidence type="ECO:0000256" key="1">
    <source>
        <dbReference type="ARBA" id="ARBA00022630"/>
    </source>
</evidence>